<evidence type="ECO:0000256" key="4">
    <source>
        <dbReference type="ARBA" id="ARBA00015520"/>
    </source>
</evidence>
<feature type="domain" description="RRM" evidence="9">
    <location>
        <begin position="340"/>
        <end position="449"/>
    </location>
</feature>
<feature type="compositionally biased region" description="Basic residues" evidence="8">
    <location>
        <begin position="573"/>
        <end position="585"/>
    </location>
</feature>
<evidence type="ECO:0000256" key="6">
    <source>
        <dbReference type="ARBA" id="ARBA00023242"/>
    </source>
</evidence>
<organism evidence="10 11">
    <name type="scientific">Coniochaeta pulveracea</name>
    <dbReference type="NCBI Taxonomy" id="177199"/>
    <lineage>
        <taxon>Eukaryota</taxon>
        <taxon>Fungi</taxon>
        <taxon>Dikarya</taxon>
        <taxon>Ascomycota</taxon>
        <taxon>Pezizomycotina</taxon>
        <taxon>Sordariomycetes</taxon>
        <taxon>Sordariomycetidae</taxon>
        <taxon>Coniochaetales</taxon>
        <taxon>Coniochaetaceae</taxon>
        <taxon>Coniochaeta</taxon>
    </lineage>
</organism>
<dbReference type="InterPro" id="IPR012677">
    <property type="entry name" value="Nucleotide-bd_a/b_plait_sf"/>
</dbReference>
<feature type="compositionally biased region" description="Low complexity" evidence="8">
    <location>
        <begin position="499"/>
        <end position="509"/>
    </location>
</feature>
<dbReference type="Gene3D" id="3.30.70.330">
    <property type="match status" value="2"/>
</dbReference>
<feature type="region of interest" description="Disordered" evidence="8">
    <location>
        <begin position="499"/>
        <end position="607"/>
    </location>
</feature>
<sequence>MGSLQKSKLAASSKAVDPTLAALFETSAKPVAPLKSRYTEEAPPKTQKKRQDEDVEDEDEEEEEGVDPDADLSELDSDEMEDFDNSDEEEDDDEDSEADDSEDQASSEEEEIAPAKVAEAVTSGETNTKERKRKRKQQEENYDLEAKYFKALAEEEEKVPKRQKNEKKKDAEEDEDTPMADADDDDAVSVDDEDMVGSEEDEPPVHESLAKNPAETEFEKASRTIFVSNVSTEAITSRSAKRKLLNHLSSVLDSKASPPQKITSIRFRSTAFAAAGIPKRAAYIKREVMNATTRSTNAYVVYSTPVAVRKAVQELNGTVVLDRHIRVDSVAHPSPVDHRRCVFVGNLGFVDDEVVLTTKVDEEGNEVTEKKKRGKVPMDVEEGLWKVFGEKAGKVESVRVVRDPHTRVGKGFAYVQFYDGNSVESALLLNEKKFPPLLPRILRVSRCKAPHKTARAIEAKQAKFNFNAKQAARQPKGEYIAKPTPENQTLSGRAAKLLGKTAAQKAAAEARMKEKKARRQERPSREEKEARRAAKGEEDVTKGFKSPEDIVFEGRRASSKDGKPKDLKFKGQGGKKKDPRKGGRRSAKDSRGGQRAAKWKASGGKKE</sequence>
<feature type="compositionally biased region" description="Acidic residues" evidence="8">
    <location>
        <begin position="53"/>
        <end position="112"/>
    </location>
</feature>
<dbReference type="GO" id="GO:0005730">
    <property type="term" value="C:nucleolus"/>
    <property type="evidence" value="ECO:0007669"/>
    <property type="project" value="UniProtKB-SubCell"/>
</dbReference>
<keyword evidence="11" id="KW-1185">Reference proteome</keyword>
<evidence type="ECO:0000313" key="11">
    <source>
        <dbReference type="Proteomes" id="UP000275385"/>
    </source>
</evidence>
<dbReference type="AlphaFoldDB" id="A0A420Y7D4"/>
<dbReference type="Proteomes" id="UP000275385">
    <property type="component" value="Unassembled WGS sequence"/>
</dbReference>
<evidence type="ECO:0000256" key="8">
    <source>
        <dbReference type="SAM" id="MobiDB-lite"/>
    </source>
</evidence>
<evidence type="ECO:0000256" key="5">
    <source>
        <dbReference type="ARBA" id="ARBA00022884"/>
    </source>
</evidence>
<comment type="subcellular location">
    <subcellularLocation>
        <location evidence="2">Nucleus</location>
        <location evidence="2">Nucleolus</location>
    </subcellularLocation>
</comment>
<evidence type="ECO:0000256" key="2">
    <source>
        <dbReference type="ARBA" id="ARBA00004604"/>
    </source>
</evidence>
<evidence type="ECO:0000256" key="3">
    <source>
        <dbReference type="ARBA" id="ARBA00007077"/>
    </source>
</evidence>
<dbReference type="STRING" id="177199.A0A420Y7D4"/>
<dbReference type="InterPro" id="IPR035979">
    <property type="entry name" value="RBD_domain_sf"/>
</dbReference>
<dbReference type="GO" id="GO:0000463">
    <property type="term" value="P:maturation of LSU-rRNA from tricistronic rRNA transcript (SSU-rRNA, 5.8S rRNA, LSU-rRNA)"/>
    <property type="evidence" value="ECO:0007669"/>
    <property type="project" value="TreeGrafter"/>
</dbReference>
<keyword evidence="5 7" id="KW-0694">RNA-binding</keyword>
<feature type="compositionally biased region" description="Basic and acidic residues" evidence="8">
    <location>
        <begin position="520"/>
        <end position="569"/>
    </location>
</feature>
<comment type="function">
    <text evidence="1">Involved in pre-25S rRNA processing.</text>
</comment>
<dbReference type="EMBL" id="QVQW01000038">
    <property type="protein sequence ID" value="RKU43799.1"/>
    <property type="molecule type" value="Genomic_DNA"/>
</dbReference>
<gene>
    <name evidence="10" type="primary">NOP12</name>
    <name evidence="10" type="ORF">DL546_005850</name>
</gene>
<dbReference type="Pfam" id="PF00076">
    <property type="entry name" value="RRM_1"/>
    <property type="match status" value="1"/>
</dbReference>
<evidence type="ECO:0000259" key="9">
    <source>
        <dbReference type="PROSITE" id="PS50102"/>
    </source>
</evidence>
<dbReference type="SMART" id="SM00360">
    <property type="entry name" value="RRM"/>
    <property type="match status" value="2"/>
</dbReference>
<dbReference type="PANTHER" id="PTHR23236:SF25">
    <property type="entry name" value="RNA-BINDING PROTEIN 34"/>
    <property type="match status" value="1"/>
</dbReference>
<comment type="similarity">
    <text evidence="3">Belongs to the RRM RBM34 family.</text>
</comment>
<reference evidence="10 11" key="1">
    <citation type="submission" date="2018-08" db="EMBL/GenBank/DDBJ databases">
        <title>Draft genome of the lignicolous fungus Coniochaeta pulveracea.</title>
        <authorList>
            <person name="Borstlap C.J."/>
            <person name="De Witt R.N."/>
            <person name="Botha A."/>
            <person name="Volschenk H."/>
        </authorList>
    </citation>
    <scope>NUCLEOTIDE SEQUENCE [LARGE SCALE GENOMIC DNA]</scope>
    <source>
        <strain evidence="10 11">CAB683</strain>
    </source>
</reference>
<protein>
    <recommendedName>
        <fullName evidence="4">Nucleolar protein 12</fullName>
    </recommendedName>
</protein>
<comment type="caution">
    <text evidence="10">The sequence shown here is derived from an EMBL/GenBank/DDBJ whole genome shotgun (WGS) entry which is preliminary data.</text>
</comment>
<dbReference type="GO" id="GO:0019843">
    <property type="term" value="F:rRNA binding"/>
    <property type="evidence" value="ECO:0007669"/>
    <property type="project" value="TreeGrafter"/>
</dbReference>
<feature type="compositionally biased region" description="Acidic residues" evidence="8">
    <location>
        <begin position="172"/>
        <end position="202"/>
    </location>
</feature>
<keyword evidence="6" id="KW-0539">Nucleus</keyword>
<evidence type="ECO:0000256" key="1">
    <source>
        <dbReference type="ARBA" id="ARBA00002475"/>
    </source>
</evidence>
<dbReference type="OrthoDB" id="442677at2759"/>
<dbReference type="PROSITE" id="PS50102">
    <property type="entry name" value="RRM"/>
    <property type="match status" value="1"/>
</dbReference>
<name>A0A420Y7D4_9PEZI</name>
<dbReference type="PANTHER" id="PTHR23236">
    <property type="entry name" value="EUKARYOTIC TRANSLATION INITIATION FACTOR 4B/4H"/>
    <property type="match status" value="1"/>
</dbReference>
<dbReference type="SUPFAM" id="SSF54928">
    <property type="entry name" value="RNA-binding domain, RBD"/>
    <property type="match status" value="3"/>
</dbReference>
<feature type="region of interest" description="Disordered" evidence="8">
    <location>
        <begin position="470"/>
        <end position="489"/>
    </location>
</feature>
<proteinExistence type="inferred from homology"/>
<accession>A0A420Y7D4</accession>
<feature type="region of interest" description="Disordered" evidence="8">
    <location>
        <begin position="25"/>
        <end position="216"/>
    </location>
</feature>
<dbReference type="InterPro" id="IPR000504">
    <property type="entry name" value="RRM_dom"/>
</dbReference>
<evidence type="ECO:0000256" key="7">
    <source>
        <dbReference type="PROSITE-ProRule" id="PRU00176"/>
    </source>
</evidence>
<evidence type="ECO:0000313" key="10">
    <source>
        <dbReference type="EMBL" id="RKU43799.1"/>
    </source>
</evidence>